<dbReference type="Gene3D" id="3.60.40.10">
    <property type="entry name" value="PPM-type phosphatase domain"/>
    <property type="match status" value="1"/>
</dbReference>
<name>A0ABU1ZRY3_9BURK</name>
<accession>A0ABU1ZRY3</accession>
<dbReference type="Proteomes" id="UP001268089">
    <property type="component" value="Unassembled WGS sequence"/>
</dbReference>
<dbReference type="SMART" id="SM00332">
    <property type="entry name" value="PP2Cc"/>
    <property type="match status" value="1"/>
</dbReference>
<dbReference type="RefSeq" id="WP_310345459.1">
    <property type="nucleotide sequence ID" value="NZ_JAVDXO010000010.1"/>
</dbReference>
<dbReference type="Pfam" id="PF13672">
    <property type="entry name" value="PP2C_2"/>
    <property type="match status" value="1"/>
</dbReference>
<dbReference type="InterPro" id="IPR015655">
    <property type="entry name" value="PP2C"/>
</dbReference>
<dbReference type="PANTHER" id="PTHR13832">
    <property type="entry name" value="PROTEIN PHOSPHATASE 2C"/>
    <property type="match status" value="1"/>
</dbReference>
<dbReference type="SMART" id="SM00331">
    <property type="entry name" value="PP2C_SIG"/>
    <property type="match status" value="1"/>
</dbReference>
<evidence type="ECO:0000313" key="2">
    <source>
        <dbReference type="EMBL" id="MDR7308319.1"/>
    </source>
</evidence>
<comment type="caution">
    <text evidence="2">The sequence shown here is derived from an EMBL/GenBank/DDBJ whole genome shotgun (WGS) entry which is preliminary data.</text>
</comment>
<evidence type="ECO:0000259" key="1">
    <source>
        <dbReference type="PROSITE" id="PS51746"/>
    </source>
</evidence>
<feature type="domain" description="PPM-type phosphatase" evidence="1">
    <location>
        <begin position="2"/>
        <end position="242"/>
    </location>
</feature>
<dbReference type="PANTHER" id="PTHR13832:SF827">
    <property type="entry name" value="PROTEIN PHOSPHATASE 1L"/>
    <property type="match status" value="1"/>
</dbReference>
<dbReference type="SUPFAM" id="SSF81606">
    <property type="entry name" value="PP2C-like"/>
    <property type="match status" value="1"/>
</dbReference>
<dbReference type="CDD" id="cd00143">
    <property type="entry name" value="PP2Cc"/>
    <property type="match status" value="1"/>
</dbReference>
<keyword evidence="3" id="KW-1185">Reference proteome</keyword>
<reference evidence="2 3" key="1">
    <citation type="submission" date="2023-07" db="EMBL/GenBank/DDBJ databases">
        <title>Sorghum-associated microbial communities from plants grown in Nebraska, USA.</title>
        <authorList>
            <person name="Schachtman D."/>
        </authorList>
    </citation>
    <scope>NUCLEOTIDE SEQUENCE [LARGE SCALE GENOMIC DNA]</scope>
    <source>
        <strain evidence="2 3">BE308</strain>
    </source>
</reference>
<dbReference type="EMBL" id="JAVDXO010000010">
    <property type="protein sequence ID" value="MDR7308319.1"/>
    <property type="molecule type" value="Genomic_DNA"/>
</dbReference>
<dbReference type="InterPro" id="IPR001932">
    <property type="entry name" value="PPM-type_phosphatase-like_dom"/>
</dbReference>
<dbReference type="InterPro" id="IPR036457">
    <property type="entry name" value="PPM-type-like_dom_sf"/>
</dbReference>
<sequence>MKFSVFQISRKGGREKNEDRMGYCYTKSSGLFLLADGMGGHPEGEVAAQMALQVISALYQKEASPEIEDVNAFFHRAVMAAHRQILRYAAEKHLADTPRTTLVAAVVQHGSAHWVHCGDSRLYFVRQGELLARTRDHSYMEQREGEERPLASAAAVFNRNVLYTCLGSPTKPVFDITGPVPLQQGDRMMLCSDGLWGTVDDSNIVYQMAQKPVPVAAPDLVEMALVNGGPHCDNVTLIAMEWETPDSFESTRGSISTDNIEDGVFASTVQAGWLDSDVDDLDDAAIERSIAEINEAIRRSAARKA</sequence>
<evidence type="ECO:0000313" key="3">
    <source>
        <dbReference type="Proteomes" id="UP001268089"/>
    </source>
</evidence>
<gene>
    <name evidence="2" type="ORF">J2X15_003628</name>
</gene>
<dbReference type="PROSITE" id="PS51746">
    <property type="entry name" value="PPM_2"/>
    <property type="match status" value="1"/>
</dbReference>
<proteinExistence type="predicted"/>
<organism evidence="2 3">
    <name type="scientific">Rhodoferax saidenbachensis</name>
    <dbReference type="NCBI Taxonomy" id="1484693"/>
    <lineage>
        <taxon>Bacteria</taxon>
        <taxon>Pseudomonadati</taxon>
        <taxon>Pseudomonadota</taxon>
        <taxon>Betaproteobacteria</taxon>
        <taxon>Burkholderiales</taxon>
        <taxon>Comamonadaceae</taxon>
        <taxon>Rhodoferax</taxon>
    </lineage>
</organism>
<protein>
    <submittedName>
        <fullName evidence="2">Serine/threonine protein phosphatase PrpC</fullName>
    </submittedName>
</protein>